<dbReference type="GO" id="GO:0030288">
    <property type="term" value="C:outer membrane-bounded periplasmic space"/>
    <property type="evidence" value="ECO:0007669"/>
    <property type="project" value="InterPro"/>
</dbReference>
<comment type="catalytic activity">
    <reaction evidence="1 5">
        <text>a beta-lactam + H2O = a substituted beta-amino acid</text>
        <dbReference type="Rhea" id="RHEA:20401"/>
        <dbReference type="ChEBI" id="CHEBI:15377"/>
        <dbReference type="ChEBI" id="CHEBI:35627"/>
        <dbReference type="ChEBI" id="CHEBI:140347"/>
        <dbReference type="EC" id="3.5.2.6"/>
    </reaction>
</comment>
<evidence type="ECO:0000256" key="5">
    <source>
        <dbReference type="RuleBase" id="RU361140"/>
    </source>
</evidence>
<keyword evidence="3 5" id="KW-0378">Hydrolase</keyword>
<evidence type="ECO:0000313" key="7">
    <source>
        <dbReference type="EMBL" id="PWC08656.1"/>
    </source>
</evidence>
<dbReference type="SUPFAM" id="SSF56601">
    <property type="entry name" value="beta-lactamase/transpeptidase-like"/>
    <property type="match status" value="1"/>
</dbReference>
<dbReference type="EMBL" id="QEFB01000001">
    <property type="protein sequence ID" value="PWC08656.1"/>
    <property type="molecule type" value="Genomic_DNA"/>
</dbReference>
<keyword evidence="8" id="KW-1185">Reference proteome</keyword>
<name>A0A2U1TIH2_9MICO</name>
<reference evidence="8" key="1">
    <citation type="submission" date="2018-04" db="EMBL/GenBank/DDBJ databases">
        <authorList>
            <person name="Liu S."/>
            <person name="Wang Z."/>
            <person name="Li J."/>
        </authorList>
    </citation>
    <scope>NUCLEOTIDE SEQUENCE [LARGE SCALE GENOMIC DNA]</scope>
    <source>
        <strain evidence="8">622</strain>
    </source>
</reference>
<comment type="similarity">
    <text evidence="2 5">Belongs to the class-C beta-lactamase family.</text>
</comment>
<dbReference type="Proteomes" id="UP000244962">
    <property type="component" value="Unassembled WGS sequence"/>
</dbReference>
<evidence type="ECO:0000313" key="8">
    <source>
        <dbReference type="Proteomes" id="UP000244962"/>
    </source>
</evidence>
<gene>
    <name evidence="7" type="ORF">DF223_04390</name>
</gene>
<protein>
    <recommendedName>
        <fullName evidence="5">Beta-lactamase</fullName>
        <ecNumber evidence="5">3.5.2.6</ecNumber>
    </recommendedName>
</protein>
<comment type="caution">
    <text evidence="7">The sequence shown here is derived from an EMBL/GenBank/DDBJ whole genome shotgun (WGS) entry which is preliminary data.</text>
</comment>
<dbReference type="AlphaFoldDB" id="A0A2U1TIH2"/>
<dbReference type="InterPro" id="IPR012338">
    <property type="entry name" value="Beta-lactam/transpept-like"/>
</dbReference>
<dbReference type="InterPro" id="IPR001466">
    <property type="entry name" value="Beta-lactam-related"/>
</dbReference>
<dbReference type="PANTHER" id="PTHR46825">
    <property type="entry name" value="D-ALANYL-D-ALANINE-CARBOXYPEPTIDASE/ENDOPEPTIDASE AMPH"/>
    <property type="match status" value="1"/>
</dbReference>
<dbReference type="GO" id="GO:0008800">
    <property type="term" value="F:beta-lactamase activity"/>
    <property type="evidence" value="ECO:0007669"/>
    <property type="project" value="UniProtKB-UniRule"/>
</dbReference>
<evidence type="ECO:0000256" key="2">
    <source>
        <dbReference type="ARBA" id="ARBA00007840"/>
    </source>
</evidence>
<evidence type="ECO:0000256" key="1">
    <source>
        <dbReference type="ARBA" id="ARBA00001526"/>
    </source>
</evidence>
<sequence length="296" mass="31315">MATVGSDLYSSFEIGSISKALTGMLYRDATESGLISPSTVLRDLLPLDGHGEVGSVTLSSLAIHRSGLPGLPPGMHPLRRNMRFLTRGDNPYGDSLTELLEQTRDVRLGTPRTRYSNLGFQLLGHAVANAAGGTYGRLLRDVMGAGFSTPANADDLGPMDLRGSSRFGRPVPAWVGEALAPAGGIRASITTMRDFLRAVLDGTTRGLTALDPVAEFTPRVSIGAGWITLRYKDRDITWHNGSTGGFSSWIGVDRDAGTGVVVLSAAHRSVDRQGFRLLTEFTTPGTAPPPPAITGG</sequence>
<dbReference type="Gene3D" id="3.40.710.10">
    <property type="entry name" value="DD-peptidase/beta-lactamase superfamily"/>
    <property type="match status" value="1"/>
</dbReference>
<dbReference type="Pfam" id="PF00144">
    <property type="entry name" value="Beta-lactamase"/>
    <property type="match status" value="1"/>
</dbReference>
<feature type="domain" description="Beta-lactamase-related" evidence="6">
    <location>
        <begin position="12"/>
        <end position="269"/>
    </location>
</feature>
<organism evidence="7 8">
    <name type="scientific">Mycetocola zhujimingii</name>
    <dbReference type="NCBI Taxonomy" id="2079792"/>
    <lineage>
        <taxon>Bacteria</taxon>
        <taxon>Bacillati</taxon>
        <taxon>Actinomycetota</taxon>
        <taxon>Actinomycetes</taxon>
        <taxon>Micrococcales</taxon>
        <taxon>Microbacteriaceae</taxon>
        <taxon>Mycetocola</taxon>
    </lineage>
</organism>
<dbReference type="InterPro" id="IPR001586">
    <property type="entry name" value="Beta-lactam_class-C_AS"/>
</dbReference>
<dbReference type="GO" id="GO:0046677">
    <property type="term" value="P:response to antibiotic"/>
    <property type="evidence" value="ECO:0007669"/>
    <property type="project" value="UniProtKB-UniRule"/>
</dbReference>
<accession>A0A2U1TIH2</accession>
<proteinExistence type="inferred from homology"/>
<evidence type="ECO:0000256" key="4">
    <source>
        <dbReference type="ARBA" id="ARBA00023251"/>
    </source>
</evidence>
<dbReference type="EC" id="3.5.2.6" evidence="5"/>
<evidence type="ECO:0000259" key="6">
    <source>
        <dbReference type="Pfam" id="PF00144"/>
    </source>
</evidence>
<keyword evidence="4 5" id="KW-0046">Antibiotic resistance</keyword>
<evidence type="ECO:0000256" key="3">
    <source>
        <dbReference type="ARBA" id="ARBA00022801"/>
    </source>
</evidence>
<dbReference type="PANTHER" id="PTHR46825:SF15">
    <property type="entry name" value="BETA-LACTAMASE-RELATED DOMAIN-CONTAINING PROTEIN"/>
    <property type="match status" value="1"/>
</dbReference>
<dbReference type="GO" id="GO:0017001">
    <property type="term" value="P:antibiotic catabolic process"/>
    <property type="evidence" value="ECO:0007669"/>
    <property type="project" value="InterPro"/>
</dbReference>
<dbReference type="InterPro" id="IPR050491">
    <property type="entry name" value="AmpC-like"/>
</dbReference>
<dbReference type="PROSITE" id="PS00336">
    <property type="entry name" value="BETA_LACTAMASE_C"/>
    <property type="match status" value="1"/>
</dbReference>